<comment type="caution">
    <text evidence="1">The sequence shown here is derived from an EMBL/GenBank/DDBJ whole genome shotgun (WGS) entry which is preliminary data.</text>
</comment>
<evidence type="ECO:0000313" key="1">
    <source>
        <dbReference type="EMBL" id="MBR1140430.1"/>
    </source>
</evidence>
<organism evidence="1 2">
    <name type="scientific">Bradyrhizobium denitrificans</name>
    <dbReference type="NCBI Taxonomy" id="2734912"/>
    <lineage>
        <taxon>Bacteria</taxon>
        <taxon>Pseudomonadati</taxon>
        <taxon>Pseudomonadota</taxon>
        <taxon>Alphaproteobacteria</taxon>
        <taxon>Hyphomicrobiales</taxon>
        <taxon>Nitrobacteraceae</taxon>
        <taxon>Bradyrhizobium</taxon>
    </lineage>
</organism>
<accession>A0ABS5GGH8</accession>
<evidence type="ECO:0000313" key="2">
    <source>
        <dbReference type="Proteomes" id="UP001314635"/>
    </source>
</evidence>
<evidence type="ECO:0008006" key="3">
    <source>
        <dbReference type="Google" id="ProtNLM"/>
    </source>
</evidence>
<dbReference type="EMBL" id="JAFCLK010000041">
    <property type="protein sequence ID" value="MBR1140430.1"/>
    <property type="molecule type" value="Genomic_DNA"/>
</dbReference>
<dbReference type="InterPro" id="IPR009057">
    <property type="entry name" value="Homeodomain-like_sf"/>
</dbReference>
<keyword evidence="2" id="KW-1185">Reference proteome</keyword>
<sequence length="107" mass="11844">MTDSARRGRPTSYTPEIGNVVYRFMSQGLSLTAAAGAMGIARATVHNWMKRYPEFLDSVERGQAARVYKLETDLLNTDQAQIVHARRFALVNAAPAEWRRSGSESAA</sequence>
<dbReference type="Gene3D" id="1.10.10.60">
    <property type="entry name" value="Homeodomain-like"/>
    <property type="match status" value="1"/>
</dbReference>
<dbReference type="Proteomes" id="UP001314635">
    <property type="component" value="Unassembled WGS sequence"/>
</dbReference>
<name>A0ABS5GGH8_9BRAD</name>
<dbReference type="SUPFAM" id="SSF46689">
    <property type="entry name" value="Homeodomain-like"/>
    <property type="match status" value="1"/>
</dbReference>
<dbReference type="RefSeq" id="WP_172236134.1">
    <property type="nucleotide sequence ID" value="NZ_JABFDP010000006.1"/>
</dbReference>
<reference evidence="2" key="1">
    <citation type="journal article" date="2021" name="ISME J.">
        <title>Evolutionary origin and ecological implication of a unique nif island in free-living Bradyrhizobium lineages.</title>
        <authorList>
            <person name="Tao J."/>
        </authorList>
    </citation>
    <scope>NUCLEOTIDE SEQUENCE [LARGE SCALE GENOMIC DNA]</scope>
    <source>
        <strain evidence="2">SZCCT0094</strain>
    </source>
</reference>
<gene>
    <name evidence="1" type="ORF">JQ619_32210</name>
</gene>
<protein>
    <recommendedName>
        <fullName evidence="3">Helix-turn-helix domain-containing protein</fullName>
    </recommendedName>
</protein>
<dbReference type="Pfam" id="PF13384">
    <property type="entry name" value="HTH_23"/>
    <property type="match status" value="1"/>
</dbReference>
<proteinExistence type="predicted"/>